<reference evidence="1" key="1">
    <citation type="journal article" date="2021" name="Genome Biol. Evol.">
        <title>A High-Quality Reference Genome for a Parasitic Bivalve with Doubly Uniparental Inheritance (Bivalvia: Unionida).</title>
        <authorList>
            <person name="Smith C.H."/>
        </authorList>
    </citation>
    <scope>NUCLEOTIDE SEQUENCE</scope>
    <source>
        <strain evidence="1">CHS0354</strain>
    </source>
</reference>
<proteinExistence type="predicted"/>
<dbReference type="EMBL" id="JAEAOA010002128">
    <property type="protein sequence ID" value="KAK3590523.1"/>
    <property type="molecule type" value="Genomic_DNA"/>
</dbReference>
<accession>A0AAE0SF44</accession>
<dbReference type="AlphaFoldDB" id="A0AAE0SF44"/>
<keyword evidence="2" id="KW-1185">Reference proteome</keyword>
<evidence type="ECO:0000313" key="1">
    <source>
        <dbReference type="EMBL" id="KAK3590523.1"/>
    </source>
</evidence>
<protein>
    <submittedName>
        <fullName evidence="1">Uncharacterized protein</fullName>
    </submittedName>
</protein>
<gene>
    <name evidence="1" type="ORF">CHS0354_036345</name>
</gene>
<dbReference type="Proteomes" id="UP001195483">
    <property type="component" value="Unassembled WGS sequence"/>
</dbReference>
<reference evidence="1" key="3">
    <citation type="submission" date="2023-05" db="EMBL/GenBank/DDBJ databases">
        <authorList>
            <person name="Smith C.H."/>
        </authorList>
    </citation>
    <scope>NUCLEOTIDE SEQUENCE</scope>
    <source>
        <strain evidence="1">CHS0354</strain>
        <tissue evidence="1">Mantle</tissue>
    </source>
</reference>
<evidence type="ECO:0000313" key="2">
    <source>
        <dbReference type="Proteomes" id="UP001195483"/>
    </source>
</evidence>
<reference evidence="1" key="2">
    <citation type="journal article" date="2021" name="Genome Biol. Evol.">
        <title>Developing a high-quality reference genome for a parasitic bivalve with doubly uniparental inheritance (Bivalvia: Unionida).</title>
        <authorList>
            <person name="Smith C.H."/>
        </authorList>
    </citation>
    <scope>NUCLEOTIDE SEQUENCE</scope>
    <source>
        <strain evidence="1">CHS0354</strain>
        <tissue evidence="1">Mantle</tissue>
    </source>
</reference>
<name>A0AAE0SF44_9BIVA</name>
<organism evidence="1 2">
    <name type="scientific">Potamilus streckersoni</name>
    <dbReference type="NCBI Taxonomy" id="2493646"/>
    <lineage>
        <taxon>Eukaryota</taxon>
        <taxon>Metazoa</taxon>
        <taxon>Spiralia</taxon>
        <taxon>Lophotrochozoa</taxon>
        <taxon>Mollusca</taxon>
        <taxon>Bivalvia</taxon>
        <taxon>Autobranchia</taxon>
        <taxon>Heteroconchia</taxon>
        <taxon>Palaeoheterodonta</taxon>
        <taxon>Unionida</taxon>
        <taxon>Unionoidea</taxon>
        <taxon>Unionidae</taxon>
        <taxon>Ambleminae</taxon>
        <taxon>Lampsilini</taxon>
        <taxon>Potamilus</taxon>
    </lineage>
</organism>
<comment type="caution">
    <text evidence="1">The sequence shown here is derived from an EMBL/GenBank/DDBJ whole genome shotgun (WGS) entry which is preliminary data.</text>
</comment>
<sequence>MRYISSVRLKVSWISLSLQGVCKEVHLVRYTKYILDITQSDEGISHPLDSMYPGYFSVCKEIHLVRYTKYILDITQSEEGISRPLDSMYPGYHSVYKKVHIICYTEYSPCCKEV</sequence>